<name>A0ABW2L113_9BACT</name>
<dbReference type="PROSITE" id="PS00149">
    <property type="entry name" value="SULFATASE_2"/>
    <property type="match status" value="1"/>
</dbReference>
<dbReference type="InterPro" id="IPR024607">
    <property type="entry name" value="Sulfatase_CS"/>
</dbReference>
<keyword evidence="2" id="KW-0479">Metal-binding</keyword>
<dbReference type="EMBL" id="JBHTBS010000001">
    <property type="protein sequence ID" value="MFC7336029.1"/>
    <property type="molecule type" value="Genomic_DNA"/>
</dbReference>
<dbReference type="RefSeq" id="WP_379708736.1">
    <property type="nucleotide sequence ID" value="NZ_JBHTBS010000001.1"/>
</dbReference>
<feature type="region of interest" description="Disordered" evidence="5">
    <location>
        <begin position="464"/>
        <end position="494"/>
    </location>
</feature>
<evidence type="ECO:0000256" key="4">
    <source>
        <dbReference type="ARBA" id="ARBA00022837"/>
    </source>
</evidence>
<dbReference type="InterPro" id="IPR017850">
    <property type="entry name" value="Alkaline_phosphatase_core_sf"/>
</dbReference>
<dbReference type="SUPFAM" id="SSF53649">
    <property type="entry name" value="Alkaline phosphatase-like"/>
    <property type="match status" value="1"/>
</dbReference>
<evidence type="ECO:0000256" key="3">
    <source>
        <dbReference type="ARBA" id="ARBA00022801"/>
    </source>
</evidence>
<evidence type="ECO:0000313" key="7">
    <source>
        <dbReference type="EMBL" id="MFC7336029.1"/>
    </source>
</evidence>
<evidence type="ECO:0000259" key="6">
    <source>
        <dbReference type="Pfam" id="PF00884"/>
    </source>
</evidence>
<dbReference type="PROSITE" id="PS00523">
    <property type="entry name" value="SULFATASE_1"/>
    <property type="match status" value="1"/>
</dbReference>
<dbReference type="InterPro" id="IPR000917">
    <property type="entry name" value="Sulfatase_N"/>
</dbReference>
<comment type="caution">
    <text evidence="7">The sequence shown here is derived from an EMBL/GenBank/DDBJ whole genome shotgun (WGS) entry which is preliminary data.</text>
</comment>
<dbReference type="PANTHER" id="PTHR42693">
    <property type="entry name" value="ARYLSULFATASE FAMILY MEMBER"/>
    <property type="match status" value="1"/>
</dbReference>
<dbReference type="InterPro" id="IPR050738">
    <property type="entry name" value="Sulfatase"/>
</dbReference>
<evidence type="ECO:0000313" key="8">
    <source>
        <dbReference type="Proteomes" id="UP001596472"/>
    </source>
</evidence>
<dbReference type="Pfam" id="PF00884">
    <property type="entry name" value="Sulfatase"/>
    <property type="match status" value="1"/>
</dbReference>
<keyword evidence="4" id="KW-0106">Calcium</keyword>
<dbReference type="Proteomes" id="UP001596472">
    <property type="component" value="Unassembled WGS sequence"/>
</dbReference>
<comment type="similarity">
    <text evidence="1">Belongs to the sulfatase family.</text>
</comment>
<sequence>MSSIHSLARIIGASTLLIQGQLAPAQSSPENNGRPNLLIICTDDMGFNDLACFSFPGLFGEDRKPPAPFPESSAFAAPDQAVATIDGKSVSLTPHIDRLAAEGVRFSNYHAPAAICTPSRGGLLTGMIPARLGFTGAISPKHDYGLNTREVTLAEALKDHGYATAAIGKWHLGNHIQQLPTRHGFDRFWGITRSNNQNPKLYDQETLVETVKDTNQADLLERMTGEVLEFLDQCQEEPFFIYFAPHAPHAPMIPHPDFVGSSTKLLGKRSFLKGKGNREIHEIGESPFHDVIHELDFRVGRIMAKLNQLGLSENTIVVFTSDNGPWTGWPPAKKGIGGEIGSSFPFQGGKASLTEGGTRVPAIIRFPREIPAGVVSNELVSGLDWFPTFATRCGGSLPENRGTDGYDLWPFLTKLPEASSPRPYFFHVRALPGKVQTVSDGSHKLHVGGRMGRVVDLNSDFVEETDVSRSQPPLSKELSKQAGKTNASLRSDHRGYENLSDQELVIAGELHPFLELGTESEASFTVRLKKAPKGDLEVELKQRSGSVALECEPSKLIFNPSNWKGGLTIRVKAPSSSPTERTSHATLELRPRESMPIREVFVRCSDVKAAARR</sequence>
<evidence type="ECO:0000256" key="1">
    <source>
        <dbReference type="ARBA" id="ARBA00008779"/>
    </source>
</evidence>
<keyword evidence="8" id="KW-1185">Reference proteome</keyword>
<feature type="domain" description="Sulfatase N-terminal" evidence="6">
    <location>
        <begin position="35"/>
        <end position="391"/>
    </location>
</feature>
<proteinExistence type="inferred from homology"/>
<keyword evidence="3" id="KW-0378">Hydrolase</keyword>
<gene>
    <name evidence="7" type="ORF">ACFQY0_02475</name>
</gene>
<dbReference type="PANTHER" id="PTHR42693:SF53">
    <property type="entry name" value="ENDO-4-O-SULFATASE"/>
    <property type="match status" value="1"/>
</dbReference>
<organism evidence="7 8">
    <name type="scientific">Haloferula chungangensis</name>
    <dbReference type="NCBI Taxonomy" id="1048331"/>
    <lineage>
        <taxon>Bacteria</taxon>
        <taxon>Pseudomonadati</taxon>
        <taxon>Verrucomicrobiota</taxon>
        <taxon>Verrucomicrobiia</taxon>
        <taxon>Verrucomicrobiales</taxon>
        <taxon>Verrucomicrobiaceae</taxon>
        <taxon>Haloferula</taxon>
    </lineage>
</organism>
<reference evidence="8" key="1">
    <citation type="journal article" date="2019" name="Int. J. Syst. Evol. Microbiol.">
        <title>The Global Catalogue of Microorganisms (GCM) 10K type strain sequencing project: providing services to taxonomists for standard genome sequencing and annotation.</title>
        <authorList>
            <consortium name="The Broad Institute Genomics Platform"/>
            <consortium name="The Broad Institute Genome Sequencing Center for Infectious Disease"/>
            <person name="Wu L."/>
            <person name="Ma J."/>
        </authorList>
    </citation>
    <scope>NUCLEOTIDE SEQUENCE [LARGE SCALE GENOMIC DNA]</scope>
    <source>
        <strain evidence="8">CGMCC 4.1467</strain>
    </source>
</reference>
<accession>A0ABW2L113</accession>
<evidence type="ECO:0000256" key="5">
    <source>
        <dbReference type="SAM" id="MobiDB-lite"/>
    </source>
</evidence>
<evidence type="ECO:0000256" key="2">
    <source>
        <dbReference type="ARBA" id="ARBA00022723"/>
    </source>
</evidence>
<dbReference type="Gene3D" id="3.40.720.10">
    <property type="entry name" value="Alkaline Phosphatase, subunit A"/>
    <property type="match status" value="1"/>
</dbReference>
<protein>
    <submittedName>
        <fullName evidence="7">Sulfatase-like hydrolase/transferase</fullName>
    </submittedName>
</protein>